<sequence length="1981" mass="220674">MAPPKLKTGEITVNDALNAISGGTLKERGAGLDDLIFLLDKKGKTCCLTTREDDERRRRGMMMWEDDETDEDRTDLGDKHYHRIFEGLFRCAIAEKQNFYGGKRTTAAAAGSRLSKCAEALRLAVAHGASKLKRKTLIAVIDHITQTLPGPGEDADFVEPLLKDYVRSLAALLGHQPNSEHLAILSADGWLACVDFCIDTISRYLENADRDSVSRASPAPGTASMGFSTGRSTNPSQRVTGQIHRGTVQDLLHCIYLLVIPPNAPLWRRTKDLSKTLIQILHVRHVGLGQITQLAFASINVLLAATQTDDLSRASSLARDLVPLVSHWWQGRTVSQDEMLNSVRDEMLKTIFLTHLHLECLVFQEDDHVLKDIEDLIDALWQEYSRRDLRSQLQLEDLTFVPHRLPQDYFTIELFGLRPHNRDGERRWALVQNLAILERILWKARKQQRSQSPDEQPRKKRKTHTSRIQEYLQSHNSATQRTALQLVPFLLNLGTYTTTDIAELLPNVVAFISDKDATIASWAMLACASCTQTDCVDSTVWKHIWQIAARAISLPGTSRAACVFLHTVLEAKTELLSYHDVSDEVNSIVTTADVNGPILLVDSSITLMLHLLFLRNVKLPNASQATSHHIIRWIFLKWNPTEMSYAALYSIHAPVTELVNLIRACCGSALLHHTSQEAVSGGSICQAWRVQCHASVLTRYLLLLEEPKPQTREATSCGQAVASVELIKAGDSAAFHASKKLVLELLFPKIESLQDLCESWSKKGSEGGTQISSDRFHSLFSAVVAGTMLVSQLTDLNSGQSRDIESTIAKLTSTSLEAATASDDSQQFFEILFKTMRPVLPSLETESINAILKDDTPLLKLITKIAEAYRDQSSRQSSGQNQDFMDLDDEFDSQESKASIATKPADVPRLNTSLSLDLGAFYLATEQRMYFFEAMHNDSGQVGLVPQDFLEQLLDLSDEGFLMCATLTFEIFGSDLNIGPDVAEQVVEKIGYIIGEAEYNCCEVAHSTSLRILEGLMQIWVDEKVEVSKMVGDLYDHLVGSMSKNSLSPNSQISLASLLLALLRKETQYADNFGSTSCRTTLLSIMKQGTLAVKHFIGVALPDIFGVYVLKMHDEIFVDVLNSLPTDPEAIEGIAFRLFVLSQLACCWPTLLRRSTYHIFETPGKIAQSAKYAKRCLDNVSTALQLSSSKELFQIFSPQLLYTWLELDAMDDIPFEIFGFTSLDALLQEAQAEISALEIMRGRYDSVRTLSERLGMPLAEMVKQSFTKIMAYTIAHETSISASETQNDGSENWVKKLLGREQFLDQIYLNFVDIVALLFDIFDQEDPIEKQLSRDKNFQYASINMEEMKKFAMSPTNLPANQQPMFRSKFLLRELFHLCSQTEYELQTLWTPALVIAVTRKLLNTIHPALGSLHACSVLRKVRVVIALAGPVALEAYPLEMLLSSTRPFIVDSECADDALGISRYLLSKGHGHLLNTPSFLAGYALSTLASLRVFLESSQSSTTQESQFRATMSKAQQFHSWFSAYLARYESPILADEEQRQAFRSITQSASKIRSSGNAEKGTSESTLLLEILKDGERDQKLLNEAARDLALGMLCGDFVVPSAGHQDVIENDDEALQNSALVWKSCNALDLSDEYLAWAGRVVGRSFAASGEIQPELLEESELSRCNRLAPGSNNSEQGILNLLQQLTQSKQTEILGLAESALRTIVSEADAQGDDALLVASQTTLTEPLFVASSWGPYRTPPTDFIASQNIPDSQVFFRDHVESPDWIQELAVHLAQSVPEYIILAALVPILKNVKGFAQDSFPFIVHLALYSQLDKQHVIKRNLSEATKEWLKIQDESARKNQKHLINTVLYLRTQQLPKETSIADRAMWLDVDFTSAAAAASRCGMYKTALLFTEVAASQATRSSRRSSAVRDEDSTDVLLSIFENIDDPDAYYGLPQPSDLSSVLSRLEYEKDGSKLLAFRGAQYDSHIQQPSVL</sequence>
<dbReference type="PANTHER" id="PTHR37079:SF4">
    <property type="entry name" value="SERINE_THREONINE-PROTEIN KINASE ATM"/>
    <property type="match status" value="1"/>
</dbReference>
<dbReference type="OrthoDB" id="381190at2759"/>
<evidence type="ECO:0000256" key="4">
    <source>
        <dbReference type="SAM" id="MobiDB-lite"/>
    </source>
</evidence>
<gene>
    <name evidence="6" type="ORF">CGLO_12654</name>
</gene>
<dbReference type="InterPro" id="IPR021668">
    <property type="entry name" value="TAN"/>
</dbReference>
<dbReference type="SUPFAM" id="SSF48371">
    <property type="entry name" value="ARM repeat"/>
    <property type="match status" value="1"/>
</dbReference>
<dbReference type="HOGENOM" id="CLU_000178_8_2_1"/>
<dbReference type="EMBL" id="AMYD01002711">
    <property type="protein sequence ID" value="EQB48132.1"/>
    <property type="molecule type" value="Genomic_DNA"/>
</dbReference>
<dbReference type="STRING" id="1237896.T0JY34"/>
<evidence type="ECO:0000313" key="7">
    <source>
        <dbReference type="Proteomes" id="UP000015530"/>
    </source>
</evidence>
<protein>
    <recommendedName>
        <fullName evidence="5">FAT domain-containing protein</fullName>
    </recommendedName>
</protein>
<feature type="region of interest" description="Disordered" evidence="4">
    <location>
        <begin position="212"/>
        <end position="239"/>
    </location>
</feature>
<dbReference type="Proteomes" id="UP000015530">
    <property type="component" value="Unassembled WGS sequence"/>
</dbReference>
<evidence type="ECO:0000256" key="2">
    <source>
        <dbReference type="ARBA" id="ARBA00011370"/>
    </source>
</evidence>
<feature type="domain" description="FAT" evidence="5">
    <location>
        <begin position="1881"/>
        <end position="1981"/>
    </location>
</feature>
<comment type="function">
    <text evidence="3">Serine/threonine protein kinase which activates checkpoint signaling upon genotoxic stresses such as ionizing radiation (IR), ultraviolet light (UV), or DNA replication stalling, thereby acting as a DNA damage sensor. Recognizes the substrate consensus sequence [ST]-Q. Phosphorylates histone H2A to form H2AS128ph (gamma-H2A) at sites of DNA damage, involved in the regulation of DNA damage response mechanism. Required for the control of telomere length and genome stability.</text>
</comment>
<accession>T0JY34</accession>
<evidence type="ECO:0000259" key="5">
    <source>
        <dbReference type="PROSITE" id="PS51189"/>
    </source>
</evidence>
<dbReference type="PANTHER" id="PTHR37079">
    <property type="entry name" value="SERINE/THREONINE-PROTEIN KINASE ATM"/>
    <property type="match status" value="1"/>
</dbReference>
<proteinExistence type="inferred from homology"/>
<reference evidence="7" key="1">
    <citation type="journal article" date="2013" name="Mol. Plant Microbe Interact.">
        <title>Global aspects of pacC regulation of pathogenicity genes in Colletotrichum gloeosporioides as revealed by transcriptome analysis.</title>
        <authorList>
            <person name="Alkan N."/>
            <person name="Meng X."/>
            <person name="Friedlander G."/>
            <person name="Reuveni E."/>
            <person name="Sukno S."/>
            <person name="Sherman A."/>
            <person name="Thon M."/>
            <person name="Fluhr R."/>
            <person name="Prusky D."/>
        </authorList>
    </citation>
    <scope>NUCLEOTIDE SEQUENCE [LARGE SCALE GENOMIC DNA]</scope>
    <source>
        <strain evidence="7">Cg-14</strain>
    </source>
</reference>
<dbReference type="eggNOG" id="KOG0892">
    <property type="taxonomic scope" value="Eukaryota"/>
</dbReference>
<organism evidence="6 7">
    <name type="scientific">Colletotrichum gloeosporioides (strain Cg-14)</name>
    <name type="common">Anthracnose fungus</name>
    <name type="synonym">Glomerella cingulata</name>
    <dbReference type="NCBI Taxonomy" id="1237896"/>
    <lineage>
        <taxon>Eukaryota</taxon>
        <taxon>Fungi</taxon>
        <taxon>Dikarya</taxon>
        <taxon>Ascomycota</taxon>
        <taxon>Pezizomycotina</taxon>
        <taxon>Sordariomycetes</taxon>
        <taxon>Hypocreomycetidae</taxon>
        <taxon>Glomerellales</taxon>
        <taxon>Glomerellaceae</taxon>
        <taxon>Colletotrichum</taxon>
        <taxon>Colletotrichum gloeosporioides species complex</taxon>
    </lineage>
</organism>
<evidence type="ECO:0000313" key="6">
    <source>
        <dbReference type="EMBL" id="EQB48132.1"/>
    </source>
</evidence>
<name>T0JY34_COLGC</name>
<feature type="compositionally biased region" description="Polar residues" evidence="4">
    <location>
        <begin position="225"/>
        <end position="239"/>
    </location>
</feature>
<evidence type="ECO:0000256" key="1">
    <source>
        <dbReference type="ARBA" id="ARBA00010769"/>
    </source>
</evidence>
<dbReference type="InterPro" id="IPR014009">
    <property type="entry name" value="PIK_FAT"/>
</dbReference>
<comment type="caution">
    <text evidence="6">The sequence shown here is derived from an EMBL/GenBank/DDBJ whole genome shotgun (WGS) entry which is preliminary data.</text>
</comment>
<dbReference type="Pfam" id="PF11640">
    <property type="entry name" value="TAN"/>
    <property type="match status" value="1"/>
</dbReference>
<comment type="similarity">
    <text evidence="1">Belongs to the PI3/PI4-kinase family. ATM subfamily.</text>
</comment>
<dbReference type="InterPro" id="IPR038980">
    <property type="entry name" value="ATM_plant"/>
</dbReference>
<comment type="subunit">
    <text evidence="2">Associates with DNA double-strand breaks.</text>
</comment>
<dbReference type="SMART" id="SM01342">
    <property type="entry name" value="TAN"/>
    <property type="match status" value="1"/>
</dbReference>
<dbReference type="InterPro" id="IPR016024">
    <property type="entry name" value="ARM-type_fold"/>
</dbReference>
<evidence type="ECO:0000256" key="3">
    <source>
        <dbReference type="ARBA" id="ARBA00025079"/>
    </source>
</evidence>
<feature type="region of interest" description="Disordered" evidence="4">
    <location>
        <begin position="447"/>
        <end position="466"/>
    </location>
</feature>
<dbReference type="GO" id="GO:0006974">
    <property type="term" value="P:DNA damage response"/>
    <property type="evidence" value="ECO:0007669"/>
    <property type="project" value="InterPro"/>
</dbReference>
<dbReference type="PROSITE" id="PS51189">
    <property type="entry name" value="FAT"/>
    <property type="match status" value="1"/>
</dbReference>
<dbReference type="GO" id="GO:0004674">
    <property type="term" value="F:protein serine/threonine kinase activity"/>
    <property type="evidence" value="ECO:0007669"/>
    <property type="project" value="InterPro"/>
</dbReference>